<gene>
    <name evidence="6" type="ORF">E5S66_12530</name>
</gene>
<dbReference type="SUPFAM" id="SSF103088">
    <property type="entry name" value="OmpA-like"/>
    <property type="match status" value="1"/>
</dbReference>
<comment type="caution">
    <text evidence="6">The sequence shown here is derived from an EMBL/GenBank/DDBJ whole genome shotgun (WGS) entry which is preliminary data.</text>
</comment>
<name>A0A5R9PBB0_9GAMM</name>
<evidence type="ECO:0000256" key="3">
    <source>
        <dbReference type="ARBA" id="ARBA00023237"/>
    </source>
</evidence>
<reference evidence="6 7" key="1">
    <citation type="submission" date="2019-04" db="EMBL/GenBank/DDBJ databases">
        <authorList>
            <person name="Grouzdev D.S."/>
            <person name="Nazina T.N."/>
        </authorList>
    </citation>
    <scope>NUCLEOTIDE SEQUENCE [LARGE SCALE GENOMIC DNA]</scope>
    <source>
        <strain evidence="6 7">SHC 3-19</strain>
    </source>
</reference>
<evidence type="ECO:0000256" key="1">
    <source>
        <dbReference type="ARBA" id="ARBA00004442"/>
    </source>
</evidence>
<feature type="domain" description="OmpA-like" evidence="5">
    <location>
        <begin position="92"/>
        <end position="208"/>
    </location>
</feature>
<dbReference type="InterPro" id="IPR036737">
    <property type="entry name" value="OmpA-like_sf"/>
</dbReference>
<proteinExistence type="predicted"/>
<organism evidence="6 7">
    <name type="scientific">Thermomonas fusca</name>
    <dbReference type="NCBI Taxonomy" id="215690"/>
    <lineage>
        <taxon>Bacteria</taxon>
        <taxon>Pseudomonadati</taxon>
        <taxon>Pseudomonadota</taxon>
        <taxon>Gammaproteobacteria</taxon>
        <taxon>Lysobacterales</taxon>
        <taxon>Lysobacteraceae</taxon>
        <taxon>Thermomonas</taxon>
    </lineage>
</organism>
<sequence>MRAAHVTDPAARPQNHEDASMNMIQIVRGALAVALLAGCGGAFAQDAQGAPSVDSIINSLKAESTEQAQGQTRALRPGAAAMATTAPPSVAKPAKAASINMQINFDFNSDRISGSSEQTMATLAKALVSPQLENRSFTVIGHTDAKGSAGYNKALSDRRAAAVRSYLMEHGVSSARLRAVGKGESQLLNANDPEAGENRRVEIMATGG</sequence>
<dbReference type="CDD" id="cd07185">
    <property type="entry name" value="OmpA_C-like"/>
    <property type="match status" value="1"/>
</dbReference>
<dbReference type="EMBL" id="SROY01000007">
    <property type="protein sequence ID" value="TLX20809.1"/>
    <property type="molecule type" value="Genomic_DNA"/>
</dbReference>
<dbReference type="PANTHER" id="PTHR30329:SF21">
    <property type="entry name" value="LIPOPROTEIN YIAD-RELATED"/>
    <property type="match status" value="1"/>
</dbReference>
<evidence type="ECO:0000259" key="5">
    <source>
        <dbReference type="PROSITE" id="PS51123"/>
    </source>
</evidence>
<dbReference type="InterPro" id="IPR006665">
    <property type="entry name" value="OmpA-like"/>
</dbReference>
<dbReference type="PRINTS" id="PR01021">
    <property type="entry name" value="OMPADOMAIN"/>
</dbReference>
<dbReference type="InterPro" id="IPR006664">
    <property type="entry name" value="OMP_bac"/>
</dbReference>
<keyword evidence="3" id="KW-0998">Cell outer membrane</keyword>
<dbReference type="AlphaFoldDB" id="A0A5R9PBB0"/>
<dbReference type="PANTHER" id="PTHR30329">
    <property type="entry name" value="STATOR ELEMENT OF FLAGELLAR MOTOR COMPLEX"/>
    <property type="match status" value="1"/>
</dbReference>
<evidence type="ECO:0000256" key="4">
    <source>
        <dbReference type="PROSITE-ProRule" id="PRU00473"/>
    </source>
</evidence>
<protein>
    <submittedName>
        <fullName evidence="6">OmpA family protein</fullName>
    </submittedName>
</protein>
<accession>A0A5R9PBB0</accession>
<evidence type="ECO:0000256" key="2">
    <source>
        <dbReference type="ARBA" id="ARBA00023136"/>
    </source>
</evidence>
<dbReference type="Proteomes" id="UP000308508">
    <property type="component" value="Unassembled WGS sequence"/>
</dbReference>
<comment type="subcellular location">
    <subcellularLocation>
        <location evidence="1">Cell outer membrane</location>
    </subcellularLocation>
</comment>
<keyword evidence="2 4" id="KW-0472">Membrane</keyword>
<dbReference type="Gene3D" id="3.30.1330.60">
    <property type="entry name" value="OmpA-like domain"/>
    <property type="match status" value="1"/>
</dbReference>
<dbReference type="STRING" id="1123377.GCA_000423885_01018"/>
<dbReference type="GO" id="GO:0009279">
    <property type="term" value="C:cell outer membrane"/>
    <property type="evidence" value="ECO:0007669"/>
    <property type="project" value="UniProtKB-SubCell"/>
</dbReference>
<dbReference type="PROSITE" id="PS51123">
    <property type="entry name" value="OMPA_2"/>
    <property type="match status" value="1"/>
</dbReference>
<dbReference type="Pfam" id="PF00691">
    <property type="entry name" value="OmpA"/>
    <property type="match status" value="1"/>
</dbReference>
<evidence type="ECO:0000313" key="6">
    <source>
        <dbReference type="EMBL" id="TLX20809.1"/>
    </source>
</evidence>
<evidence type="ECO:0000313" key="7">
    <source>
        <dbReference type="Proteomes" id="UP000308508"/>
    </source>
</evidence>
<keyword evidence="7" id="KW-1185">Reference proteome</keyword>
<dbReference type="InterPro" id="IPR050330">
    <property type="entry name" value="Bact_OuterMem_StrucFunc"/>
</dbReference>